<dbReference type="EMBL" id="LKAM01000010">
    <property type="protein sequence ID" value="KUM46691.1"/>
    <property type="molecule type" value="Genomic_DNA"/>
</dbReference>
<sequence>MLWPLNQFRSCRGSDPSRCRRKGRESAVGVWPPSMRLTRRSPYENWYRATNEGTQNPCDPVVVGLCQVYKIIRAVGLVLVDCSFCLKK</sequence>
<dbReference type="AlphaFoldDB" id="A0A101LWL5"/>
<name>A0A101LWL5_PICGL</name>
<gene>
    <name evidence="1" type="ORF">ABT39_MTgene1371</name>
</gene>
<accession>A0A101LWL5</accession>
<comment type="caution">
    <text evidence="1">The sequence shown here is derived from an EMBL/GenBank/DDBJ whole genome shotgun (WGS) entry which is preliminary data.</text>
</comment>
<organism evidence="1">
    <name type="scientific">Picea glauca</name>
    <name type="common">White spruce</name>
    <name type="synonym">Pinus glauca</name>
    <dbReference type="NCBI Taxonomy" id="3330"/>
    <lineage>
        <taxon>Eukaryota</taxon>
        <taxon>Viridiplantae</taxon>
        <taxon>Streptophyta</taxon>
        <taxon>Embryophyta</taxon>
        <taxon>Tracheophyta</taxon>
        <taxon>Spermatophyta</taxon>
        <taxon>Pinopsida</taxon>
        <taxon>Pinidae</taxon>
        <taxon>Conifers I</taxon>
        <taxon>Pinales</taxon>
        <taxon>Pinaceae</taxon>
        <taxon>Picea</taxon>
    </lineage>
</organism>
<proteinExistence type="predicted"/>
<geneLocation type="mitochondrion" evidence="1"/>
<keyword evidence="1" id="KW-0496">Mitochondrion</keyword>
<reference evidence="1" key="1">
    <citation type="journal article" date="2015" name="Genome Biol. Evol.">
        <title>Organellar Genomes of White Spruce (Picea glauca): Assembly and Annotation.</title>
        <authorList>
            <person name="Jackman S.D."/>
            <person name="Warren R.L."/>
            <person name="Gibb E.A."/>
            <person name="Vandervalk B.P."/>
            <person name="Mohamadi H."/>
            <person name="Chu J."/>
            <person name="Raymond A."/>
            <person name="Pleasance S."/>
            <person name="Coope R."/>
            <person name="Wildung M.R."/>
            <person name="Ritland C.E."/>
            <person name="Bousquet J."/>
            <person name="Jones S.J."/>
            <person name="Bohlmann J."/>
            <person name="Birol I."/>
        </authorList>
    </citation>
    <scope>NUCLEOTIDE SEQUENCE [LARGE SCALE GENOMIC DNA]</scope>
    <source>
        <tissue evidence="1">Flushing bud</tissue>
    </source>
</reference>
<protein>
    <submittedName>
        <fullName evidence="1">Uncharacterized protein</fullName>
    </submittedName>
</protein>
<evidence type="ECO:0000313" key="1">
    <source>
        <dbReference type="EMBL" id="KUM46691.1"/>
    </source>
</evidence>